<evidence type="ECO:0000313" key="6">
    <source>
        <dbReference type="EMBL" id="RFU74765.1"/>
    </source>
</evidence>
<keyword evidence="6" id="KW-0503">Monooxygenase</keyword>
<dbReference type="Gene3D" id="1.10.630.10">
    <property type="entry name" value="Cytochrome P450"/>
    <property type="match status" value="1"/>
</dbReference>
<proteinExistence type="inferred from homology"/>
<dbReference type="Proteomes" id="UP000266272">
    <property type="component" value="Unassembled WGS sequence"/>
</dbReference>
<evidence type="ECO:0000256" key="3">
    <source>
        <dbReference type="ARBA" id="ARBA00022723"/>
    </source>
</evidence>
<comment type="similarity">
    <text evidence="1">Belongs to the cytochrome P450 family.</text>
</comment>
<dbReference type="PANTHER" id="PTHR24305:SF166">
    <property type="entry name" value="CYTOCHROME P450 12A4, MITOCHONDRIAL-RELATED"/>
    <property type="match status" value="1"/>
</dbReference>
<dbReference type="GO" id="GO:0016705">
    <property type="term" value="F:oxidoreductase activity, acting on paired donors, with incorporation or reduction of molecular oxygen"/>
    <property type="evidence" value="ECO:0007669"/>
    <property type="project" value="InterPro"/>
</dbReference>
<dbReference type="InterPro" id="IPR050121">
    <property type="entry name" value="Cytochrome_P450_monoxygenase"/>
</dbReference>
<evidence type="ECO:0000256" key="1">
    <source>
        <dbReference type="ARBA" id="ARBA00010617"/>
    </source>
</evidence>
<gene>
    <name evidence="6" type="ORF">TARUN_7495</name>
</gene>
<name>A0A395NFA0_TRIAR</name>
<dbReference type="InterPro" id="IPR036396">
    <property type="entry name" value="Cyt_P450_sf"/>
</dbReference>
<organism evidence="6 7">
    <name type="scientific">Trichoderma arundinaceum</name>
    <dbReference type="NCBI Taxonomy" id="490622"/>
    <lineage>
        <taxon>Eukaryota</taxon>
        <taxon>Fungi</taxon>
        <taxon>Dikarya</taxon>
        <taxon>Ascomycota</taxon>
        <taxon>Pezizomycotina</taxon>
        <taxon>Sordariomycetes</taxon>
        <taxon>Hypocreomycetidae</taxon>
        <taxon>Hypocreales</taxon>
        <taxon>Hypocreaceae</taxon>
        <taxon>Trichoderma</taxon>
    </lineage>
</organism>
<protein>
    <submittedName>
        <fullName evidence="6">Elymoclavine monooxygenase</fullName>
    </submittedName>
</protein>
<evidence type="ECO:0000256" key="2">
    <source>
        <dbReference type="ARBA" id="ARBA00022617"/>
    </source>
</evidence>
<dbReference type="GO" id="GO:0004497">
    <property type="term" value="F:monooxygenase activity"/>
    <property type="evidence" value="ECO:0007669"/>
    <property type="project" value="UniProtKB-KW"/>
</dbReference>
<dbReference type="InterPro" id="IPR001128">
    <property type="entry name" value="Cyt_P450"/>
</dbReference>
<evidence type="ECO:0000313" key="7">
    <source>
        <dbReference type="Proteomes" id="UP000266272"/>
    </source>
</evidence>
<evidence type="ECO:0000256" key="5">
    <source>
        <dbReference type="SAM" id="Phobius"/>
    </source>
</evidence>
<dbReference type="OrthoDB" id="4935633at2759"/>
<sequence length="398" mass="44977">MDVNSTKTTNTITEQEGVMWLWLSRLYSVSLVAFCFTLLATALVLLISTIIYRLYIHPLRKIPGPRLAALTDVYGFYWNWAGEGYCKLFNPLHQKYRIEDSQIVRIGPNHVHVDQPAFFDEAFKAGSAWLKDASFYKHFGGVDTMIEPIEYRTYRTHLAPLYSQRSIDRLVPKLHQCLMMAGEQMFTSSGKGSAANMTSILRTLSADMILHIIFSQDISLSDYEGYHPFLESCDVLMRYTWMMLNYPLVAMVLGIIPGTGFAKLTNAFNEFMKLIINDDSNVKIGNSIKKKFIPYPLEDIFNFVAGGSDTTSYTTACALFHVLSSPDVLSKLVKELDEASQFIREEFDYKKIQNLPYLNAIINETLRISSPVPGCNPRVVPKGGTTLDSIYLPAGTKD</sequence>
<dbReference type="GO" id="GO:0005506">
    <property type="term" value="F:iron ion binding"/>
    <property type="evidence" value="ECO:0007669"/>
    <property type="project" value="InterPro"/>
</dbReference>
<dbReference type="PANTHER" id="PTHR24305">
    <property type="entry name" value="CYTOCHROME P450"/>
    <property type="match status" value="1"/>
</dbReference>
<keyword evidence="5" id="KW-0472">Membrane</keyword>
<evidence type="ECO:0000256" key="4">
    <source>
        <dbReference type="ARBA" id="ARBA00023004"/>
    </source>
</evidence>
<keyword evidence="3" id="KW-0479">Metal-binding</keyword>
<keyword evidence="5" id="KW-1133">Transmembrane helix</keyword>
<comment type="caution">
    <text evidence="6">The sequence shown here is derived from an EMBL/GenBank/DDBJ whole genome shotgun (WGS) entry which is preliminary data.</text>
</comment>
<reference evidence="6 7" key="1">
    <citation type="journal article" date="2018" name="PLoS Pathog.">
        <title>Evolution of structural diversity of trichothecenes, a family of toxins produced by plant pathogenic and entomopathogenic fungi.</title>
        <authorList>
            <person name="Proctor R.H."/>
            <person name="McCormick S.P."/>
            <person name="Kim H.S."/>
            <person name="Cardoza R.E."/>
            <person name="Stanley A.M."/>
            <person name="Lindo L."/>
            <person name="Kelly A."/>
            <person name="Brown D.W."/>
            <person name="Lee T."/>
            <person name="Vaughan M.M."/>
            <person name="Alexander N.J."/>
            <person name="Busman M."/>
            <person name="Gutierrez S."/>
        </authorList>
    </citation>
    <scope>NUCLEOTIDE SEQUENCE [LARGE SCALE GENOMIC DNA]</scope>
    <source>
        <strain evidence="6 7">IBT 40837</strain>
    </source>
</reference>
<keyword evidence="4" id="KW-0408">Iron</keyword>
<keyword evidence="2" id="KW-0349">Heme</keyword>
<dbReference type="GO" id="GO:0020037">
    <property type="term" value="F:heme binding"/>
    <property type="evidence" value="ECO:0007669"/>
    <property type="project" value="InterPro"/>
</dbReference>
<feature type="transmembrane region" description="Helical" evidence="5">
    <location>
        <begin position="244"/>
        <end position="262"/>
    </location>
</feature>
<dbReference type="EMBL" id="PXOA01000500">
    <property type="protein sequence ID" value="RFU74765.1"/>
    <property type="molecule type" value="Genomic_DNA"/>
</dbReference>
<dbReference type="Pfam" id="PF00067">
    <property type="entry name" value="p450"/>
    <property type="match status" value="1"/>
</dbReference>
<accession>A0A395NFA0</accession>
<dbReference type="AlphaFoldDB" id="A0A395NFA0"/>
<dbReference type="STRING" id="490622.A0A395NFA0"/>
<keyword evidence="5" id="KW-0812">Transmembrane</keyword>
<dbReference type="SUPFAM" id="SSF48264">
    <property type="entry name" value="Cytochrome P450"/>
    <property type="match status" value="1"/>
</dbReference>
<keyword evidence="6" id="KW-0560">Oxidoreductase</keyword>
<keyword evidence="7" id="KW-1185">Reference proteome</keyword>
<feature type="transmembrane region" description="Helical" evidence="5">
    <location>
        <begin position="26"/>
        <end position="52"/>
    </location>
</feature>